<gene>
    <name evidence="1" type="ORF">KI387_022444</name>
</gene>
<dbReference type="Proteomes" id="UP000824469">
    <property type="component" value="Unassembled WGS sequence"/>
</dbReference>
<comment type="caution">
    <text evidence="1">The sequence shown here is derived from an EMBL/GenBank/DDBJ whole genome shotgun (WGS) entry which is preliminary data.</text>
</comment>
<evidence type="ECO:0000313" key="2">
    <source>
        <dbReference type="Proteomes" id="UP000824469"/>
    </source>
</evidence>
<dbReference type="EMBL" id="JAHRHJ020000005">
    <property type="protein sequence ID" value="KAH9313817.1"/>
    <property type="molecule type" value="Genomic_DNA"/>
</dbReference>
<reference evidence="1 2" key="1">
    <citation type="journal article" date="2021" name="Nat. Plants">
        <title>The Taxus genome provides insights into paclitaxel biosynthesis.</title>
        <authorList>
            <person name="Xiong X."/>
            <person name="Gou J."/>
            <person name="Liao Q."/>
            <person name="Li Y."/>
            <person name="Zhou Q."/>
            <person name="Bi G."/>
            <person name="Li C."/>
            <person name="Du R."/>
            <person name="Wang X."/>
            <person name="Sun T."/>
            <person name="Guo L."/>
            <person name="Liang H."/>
            <person name="Lu P."/>
            <person name="Wu Y."/>
            <person name="Zhang Z."/>
            <person name="Ro D.K."/>
            <person name="Shang Y."/>
            <person name="Huang S."/>
            <person name="Yan J."/>
        </authorList>
    </citation>
    <scope>NUCLEOTIDE SEQUENCE [LARGE SCALE GENOMIC DNA]</scope>
    <source>
        <strain evidence="1">Ta-2019</strain>
    </source>
</reference>
<dbReference type="AlphaFoldDB" id="A0AA38G023"/>
<feature type="non-terminal residue" evidence="1">
    <location>
        <position position="50"/>
    </location>
</feature>
<protein>
    <submittedName>
        <fullName evidence="1">Uncharacterized protein</fullName>
    </submittedName>
</protein>
<evidence type="ECO:0000313" key="1">
    <source>
        <dbReference type="EMBL" id="KAH9313817.1"/>
    </source>
</evidence>
<sequence length="50" mass="5494">MSVGFKERSDSASTHGSSSLANISWMSRVKIKRTNMQSAWILSIGSNFAM</sequence>
<organism evidence="1 2">
    <name type="scientific">Taxus chinensis</name>
    <name type="common">Chinese yew</name>
    <name type="synonym">Taxus wallichiana var. chinensis</name>
    <dbReference type="NCBI Taxonomy" id="29808"/>
    <lineage>
        <taxon>Eukaryota</taxon>
        <taxon>Viridiplantae</taxon>
        <taxon>Streptophyta</taxon>
        <taxon>Embryophyta</taxon>
        <taxon>Tracheophyta</taxon>
        <taxon>Spermatophyta</taxon>
        <taxon>Pinopsida</taxon>
        <taxon>Pinidae</taxon>
        <taxon>Conifers II</taxon>
        <taxon>Cupressales</taxon>
        <taxon>Taxaceae</taxon>
        <taxon>Taxus</taxon>
    </lineage>
</organism>
<accession>A0AA38G023</accession>
<proteinExistence type="predicted"/>
<name>A0AA38G023_TAXCH</name>
<keyword evidence="2" id="KW-1185">Reference proteome</keyword>